<gene>
    <name evidence="2" type="ORF">FHS39_002881</name>
</gene>
<reference evidence="2 3" key="1">
    <citation type="submission" date="2020-08" db="EMBL/GenBank/DDBJ databases">
        <title>Genomic Encyclopedia of Type Strains, Phase III (KMG-III): the genomes of soil and plant-associated and newly described type strains.</title>
        <authorList>
            <person name="Whitman W."/>
        </authorList>
    </citation>
    <scope>NUCLEOTIDE SEQUENCE [LARGE SCALE GENOMIC DNA]</scope>
    <source>
        <strain evidence="2 3">CECT 3266</strain>
    </source>
</reference>
<dbReference type="EMBL" id="JACHJH010000004">
    <property type="protein sequence ID" value="MBB4893847.1"/>
    <property type="molecule type" value="Genomic_DNA"/>
</dbReference>
<dbReference type="InterPro" id="IPR007278">
    <property type="entry name" value="DUF397"/>
</dbReference>
<comment type="caution">
    <text evidence="2">The sequence shown here is derived from an EMBL/GenBank/DDBJ whole genome shotgun (WGS) entry which is preliminary data.</text>
</comment>
<organism evidence="2 3">
    <name type="scientific">Streptomyces olivoverticillatus</name>
    <dbReference type="NCBI Taxonomy" id="66427"/>
    <lineage>
        <taxon>Bacteria</taxon>
        <taxon>Bacillati</taxon>
        <taxon>Actinomycetota</taxon>
        <taxon>Actinomycetes</taxon>
        <taxon>Kitasatosporales</taxon>
        <taxon>Streptomycetaceae</taxon>
        <taxon>Streptomyces</taxon>
    </lineage>
</organism>
<dbReference type="RefSeq" id="WP_184349730.1">
    <property type="nucleotide sequence ID" value="NZ_JACHJH010000004.1"/>
</dbReference>
<dbReference type="AlphaFoldDB" id="A0A7W7LPH3"/>
<evidence type="ECO:0000259" key="1">
    <source>
        <dbReference type="Pfam" id="PF04149"/>
    </source>
</evidence>
<proteinExistence type="predicted"/>
<feature type="domain" description="DUF397" evidence="1">
    <location>
        <begin position="6"/>
        <end position="56"/>
    </location>
</feature>
<protein>
    <recommendedName>
        <fullName evidence="1">DUF397 domain-containing protein</fullName>
    </recommendedName>
</protein>
<dbReference type="Pfam" id="PF04149">
    <property type="entry name" value="DUF397"/>
    <property type="match status" value="1"/>
</dbReference>
<keyword evidence="3" id="KW-1185">Reference proteome</keyword>
<sequence length="62" mass="6628">MSASITWQKSSFSESEGSCVEIARCEAGINIRESDTPEVVIWATRSRLGALITDIKVGGLVA</sequence>
<evidence type="ECO:0000313" key="3">
    <source>
        <dbReference type="Proteomes" id="UP000556084"/>
    </source>
</evidence>
<accession>A0A7W7LPH3</accession>
<evidence type="ECO:0000313" key="2">
    <source>
        <dbReference type="EMBL" id="MBB4893847.1"/>
    </source>
</evidence>
<name>A0A7W7LPH3_9ACTN</name>
<dbReference type="Proteomes" id="UP000556084">
    <property type="component" value="Unassembled WGS sequence"/>
</dbReference>